<evidence type="ECO:0000313" key="2">
    <source>
        <dbReference type="EMBL" id="MXV20303.1"/>
    </source>
</evidence>
<protein>
    <recommendedName>
        <fullName evidence="1">Bacteriophage SP-beta YorD domain-containing protein</fullName>
    </recommendedName>
</protein>
<sequence length="116" mass="12798">MNHRERLTALLHLYPAAHLPEDVAFSDDGTGPVLTHWGLPGEPPTEAQLLAALPGAQALAAARQDLRDTQDMLDERYRLYNRAGATGNLVAQTEIRVEIDDLLTYMKELRDAPNPA</sequence>
<dbReference type="Pfam" id="PF09636">
    <property type="entry name" value="XkdW"/>
    <property type="match status" value="1"/>
</dbReference>
<proteinExistence type="predicted"/>
<evidence type="ECO:0000313" key="3">
    <source>
        <dbReference type="Proteomes" id="UP000430519"/>
    </source>
</evidence>
<dbReference type="AlphaFoldDB" id="A0A6I4YT84"/>
<dbReference type="Gene3D" id="3.30.56.60">
    <property type="entry name" value="XkdW-like"/>
    <property type="match status" value="1"/>
</dbReference>
<dbReference type="InterPro" id="IPR019094">
    <property type="entry name" value="Phage_SP-beta_YorD"/>
</dbReference>
<dbReference type="Proteomes" id="UP000430519">
    <property type="component" value="Unassembled WGS sequence"/>
</dbReference>
<comment type="caution">
    <text evidence="2">The sequence shown here is derived from an EMBL/GenBank/DDBJ whole genome shotgun (WGS) entry which is preliminary data.</text>
</comment>
<evidence type="ECO:0000259" key="1">
    <source>
        <dbReference type="Pfam" id="PF09636"/>
    </source>
</evidence>
<reference evidence="2 3" key="1">
    <citation type="submission" date="2019-11" db="EMBL/GenBank/DDBJ databases">
        <title>Genome sequence of Deinococcus xianganensis Y35, AI-2 producing algicidal bacterium, isolated from lake water.</title>
        <authorList>
            <person name="Li Y."/>
        </authorList>
    </citation>
    <scope>NUCLEOTIDE SEQUENCE [LARGE SCALE GENOMIC DNA]</scope>
    <source>
        <strain evidence="2 3">Y35</strain>
    </source>
</reference>
<organism evidence="2 3">
    <name type="scientific">Deinococcus xianganensis</name>
    <dbReference type="NCBI Taxonomy" id="1507289"/>
    <lineage>
        <taxon>Bacteria</taxon>
        <taxon>Thermotogati</taxon>
        <taxon>Deinococcota</taxon>
        <taxon>Deinococci</taxon>
        <taxon>Deinococcales</taxon>
        <taxon>Deinococcaceae</taxon>
        <taxon>Deinococcus</taxon>
    </lineage>
</organism>
<dbReference type="InterPro" id="IPR035950">
    <property type="entry name" value="XkdW-like_sf"/>
</dbReference>
<dbReference type="RefSeq" id="WP_160979695.1">
    <property type="nucleotide sequence ID" value="NZ_WVHK01000040.1"/>
</dbReference>
<name>A0A6I4YT84_9DEIO</name>
<dbReference type="SUPFAM" id="SSF159865">
    <property type="entry name" value="XkdW-like"/>
    <property type="match status" value="1"/>
</dbReference>
<keyword evidence="3" id="KW-1185">Reference proteome</keyword>
<gene>
    <name evidence="2" type="ORF">GLX28_11720</name>
</gene>
<accession>A0A6I4YT84</accession>
<feature type="domain" description="Bacteriophage SP-beta YorD" evidence="1">
    <location>
        <begin position="9"/>
        <end position="59"/>
    </location>
</feature>
<dbReference type="EMBL" id="WVHK01000040">
    <property type="protein sequence ID" value="MXV20303.1"/>
    <property type="molecule type" value="Genomic_DNA"/>
</dbReference>